<dbReference type="EMBL" id="JACPSX010000276">
    <property type="protein sequence ID" value="MBI3016206.1"/>
    <property type="molecule type" value="Genomic_DNA"/>
</dbReference>
<dbReference type="Pfam" id="PF00698">
    <property type="entry name" value="Acyl_transf_1"/>
    <property type="match status" value="1"/>
</dbReference>
<dbReference type="SUPFAM" id="SSF52151">
    <property type="entry name" value="FabD/lysophospholipase-like"/>
    <property type="match status" value="1"/>
</dbReference>
<dbReference type="InterPro" id="IPR001227">
    <property type="entry name" value="Ac_transferase_dom_sf"/>
</dbReference>
<dbReference type="SMART" id="SM00827">
    <property type="entry name" value="PKS_AT"/>
    <property type="match status" value="1"/>
</dbReference>
<accession>A0A932GRT9</accession>
<dbReference type="EC" id="2.3.1.39" evidence="1 6"/>
<dbReference type="SUPFAM" id="SSF55048">
    <property type="entry name" value="Probable ACP-binding domain of malonyl-CoA ACP transacylase"/>
    <property type="match status" value="1"/>
</dbReference>
<evidence type="ECO:0000256" key="5">
    <source>
        <dbReference type="ARBA" id="ARBA00048462"/>
    </source>
</evidence>
<evidence type="ECO:0000256" key="6">
    <source>
        <dbReference type="PIRNR" id="PIRNR000446"/>
    </source>
</evidence>
<dbReference type="InterPro" id="IPR016036">
    <property type="entry name" value="Malonyl_transacylase_ACP-bd"/>
</dbReference>
<protein>
    <recommendedName>
        <fullName evidence="2 6">Malonyl CoA-acyl carrier protein transacylase</fullName>
        <ecNumber evidence="1 6">2.3.1.39</ecNumber>
    </recommendedName>
</protein>
<dbReference type="InterPro" id="IPR050858">
    <property type="entry name" value="Mal-CoA-ACP_Trans/PKS_FabD"/>
</dbReference>
<dbReference type="GO" id="GO:0006633">
    <property type="term" value="P:fatty acid biosynthetic process"/>
    <property type="evidence" value="ECO:0007669"/>
    <property type="project" value="TreeGrafter"/>
</dbReference>
<dbReference type="InterPro" id="IPR004410">
    <property type="entry name" value="Malonyl_CoA-ACP_transAc_FabD"/>
</dbReference>
<evidence type="ECO:0000313" key="10">
    <source>
        <dbReference type="Proteomes" id="UP000741360"/>
    </source>
</evidence>
<evidence type="ECO:0000256" key="3">
    <source>
        <dbReference type="ARBA" id="ARBA00022679"/>
    </source>
</evidence>
<keyword evidence="4 6" id="KW-0012">Acyltransferase</keyword>
<dbReference type="AlphaFoldDB" id="A0A932GRT9"/>
<evidence type="ECO:0000256" key="7">
    <source>
        <dbReference type="PIRSR" id="PIRSR000446-1"/>
    </source>
</evidence>
<dbReference type="Proteomes" id="UP000741360">
    <property type="component" value="Unassembled WGS sequence"/>
</dbReference>
<dbReference type="Gene3D" id="3.40.366.10">
    <property type="entry name" value="Malonyl-Coenzyme A Acyl Carrier Protein, domain 2"/>
    <property type="match status" value="1"/>
</dbReference>
<dbReference type="InterPro" id="IPR014043">
    <property type="entry name" value="Acyl_transferase_dom"/>
</dbReference>
<dbReference type="InterPro" id="IPR016035">
    <property type="entry name" value="Acyl_Trfase/lysoPLipase"/>
</dbReference>
<proteinExistence type="inferred from homology"/>
<dbReference type="GO" id="GO:0004314">
    <property type="term" value="F:[acyl-carrier-protein] S-malonyltransferase activity"/>
    <property type="evidence" value="ECO:0007669"/>
    <property type="project" value="UniProtKB-EC"/>
</dbReference>
<feature type="domain" description="Malonyl-CoA:ACP transacylase (MAT)" evidence="8">
    <location>
        <begin position="8"/>
        <end position="307"/>
    </location>
</feature>
<evidence type="ECO:0000256" key="4">
    <source>
        <dbReference type="ARBA" id="ARBA00023315"/>
    </source>
</evidence>
<evidence type="ECO:0000256" key="1">
    <source>
        <dbReference type="ARBA" id="ARBA00013258"/>
    </source>
</evidence>
<sequence>MGERLAFVFPGQGSQYVGMGKSLQEISPRAREMFSLANQTLGLDLRALCMEGPEEALRLTENTQPAILLVSAMAAGLLRERGINPVIAAGHSLGEYSALVAAGALSLEDALVLVRKRGQFMREATPPGMGAMAALIGLSVEAVEEICFKARDGEVLQPANLNGADQVVIAGHAGAVERAIRLAKEAGAARAVLLQVSAPFHCALMEPAAQRLAVELDRIPLGNLAFPVVANVSARPMTTGAEARSALKAQVCAPVRWLETMDTILGQEVERIVEVGPGRVLSGLFKRHHRHLKVANVEDAASLERALEGLP</sequence>
<keyword evidence="3 6" id="KW-0808">Transferase</keyword>
<feature type="active site" evidence="7">
    <location>
        <position position="201"/>
    </location>
</feature>
<feature type="active site" evidence="7">
    <location>
        <position position="92"/>
    </location>
</feature>
<dbReference type="PIRSF" id="PIRSF000446">
    <property type="entry name" value="Mct"/>
    <property type="match status" value="1"/>
</dbReference>
<comment type="catalytic activity">
    <reaction evidence="5 6">
        <text>holo-[ACP] + malonyl-CoA = malonyl-[ACP] + CoA</text>
        <dbReference type="Rhea" id="RHEA:41792"/>
        <dbReference type="Rhea" id="RHEA-COMP:9623"/>
        <dbReference type="Rhea" id="RHEA-COMP:9685"/>
        <dbReference type="ChEBI" id="CHEBI:57287"/>
        <dbReference type="ChEBI" id="CHEBI:57384"/>
        <dbReference type="ChEBI" id="CHEBI:64479"/>
        <dbReference type="ChEBI" id="CHEBI:78449"/>
        <dbReference type="EC" id="2.3.1.39"/>
    </reaction>
</comment>
<dbReference type="InterPro" id="IPR024925">
    <property type="entry name" value="Malonyl_CoA-ACP_transAc"/>
</dbReference>
<reference evidence="9" key="1">
    <citation type="submission" date="2020-07" db="EMBL/GenBank/DDBJ databases">
        <title>Huge and variable diversity of episymbiotic CPR bacteria and DPANN archaea in groundwater ecosystems.</title>
        <authorList>
            <person name="He C.Y."/>
            <person name="Keren R."/>
            <person name="Whittaker M."/>
            <person name="Farag I.F."/>
            <person name="Doudna J."/>
            <person name="Cate J.H.D."/>
            <person name="Banfield J.F."/>
        </authorList>
    </citation>
    <scope>NUCLEOTIDE SEQUENCE</scope>
    <source>
        <strain evidence="9">NC_groundwater_717_Ag_S-0.2um_59_8</strain>
    </source>
</reference>
<dbReference type="Gene3D" id="3.30.70.250">
    <property type="entry name" value="Malonyl-CoA ACP transacylase, ACP-binding"/>
    <property type="match status" value="1"/>
</dbReference>
<comment type="caution">
    <text evidence="9">The sequence shown here is derived from an EMBL/GenBank/DDBJ whole genome shotgun (WGS) entry which is preliminary data.</text>
</comment>
<name>A0A932GRT9_UNCTE</name>
<evidence type="ECO:0000259" key="8">
    <source>
        <dbReference type="SMART" id="SM00827"/>
    </source>
</evidence>
<dbReference type="GO" id="GO:0005829">
    <property type="term" value="C:cytosol"/>
    <property type="evidence" value="ECO:0007669"/>
    <property type="project" value="TreeGrafter"/>
</dbReference>
<dbReference type="NCBIfam" id="TIGR00128">
    <property type="entry name" value="fabD"/>
    <property type="match status" value="1"/>
</dbReference>
<gene>
    <name evidence="9" type="primary">fabD</name>
    <name evidence="9" type="ORF">HYY65_14350</name>
</gene>
<dbReference type="PANTHER" id="PTHR42681">
    <property type="entry name" value="MALONYL-COA-ACYL CARRIER PROTEIN TRANSACYLASE, MITOCHONDRIAL"/>
    <property type="match status" value="1"/>
</dbReference>
<evidence type="ECO:0000256" key="2">
    <source>
        <dbReference type="ARBA" id="ARBA00018953"/>
    </source>
</evidence>
<comment type="similarity">
    <text evidence="6">Belongs to the fabD family.</text>
</comment>
<dbReference type="FunFam" id="3.30.70.250:FF:000001">
    <property type="entry name" value="Malonyl CoA-acyl carrier protein transacylase"/>
    <property type="match status" value="1"/>
</dbReference>
<evidence type="ECO:0000313" key="9">
    <source>
        <dbReference type="EMBL" id="MBI3016206.1"/>
    </source>
</evidence>
<dbReference type="PANTHER" id="PTHR42681:SF1">
    <property type="entry name" value="MALONYL-COA-ACYL CARRIER PROTEIN TRANSACYLASE, MITOCHONDRIAL"/>
    <property type="match status" value="1"/>
</dbReference>
<organism evidence="9 10">
    <name type="scientific">Tectimicrobiota bacterium</name>
    <dbReference type="NCBI Taxonomy" id="2528274"/>
    <lineage>
        <taxon>Bacteria</taxon>
        <taxon>Pseudomonadati</taxon>
        <taxon>Nitrospinota/Tectimicrobiota group</taxon>
        <taxon>Candidatus Tectimicrobiota</taxon>
    </lineage>
</organism>